<comment type="caution">
    <text evidence="4">The sequence shown here is derived from an EMBL/GenBank/DDBJ whole genome shotgun (WGS) entry which is preliminary data.</text>
</comment>
<evidence type="ECO:0000259" key="3">
    <source>
        <dbReference type="PROSITE" id="PS51900"/>
    </source>
</evidence>
<reference evidence="4 5" key="1">
    <citation type="submission" date="2024-03" db="EMBL/GenBank/DDBJ databases">
        <title>Mouse gut bacterial collection (mGBC) of GemPharmatech.</title>
        <authorList>
            <person name="He Y."/>
            <person name="Dong L."/>
            <person name="Wu D."/>
            <person name="Gao X."/>
            <person name="Lin Z."/>
        </authorList>
    </citation>
    <scope>NUCLEOTIDE SEQUENCE [LARGE SCALE GENOMIC DNA]</scope>
    <source>
        <strain evidence="4 5">61-15</strain>
    </source>
</reference>
<dbReference type="EMBL" id="JBCLSH010000080">
    <property type="protein sequence ID" value="MEY8444590.1"/>
    <property type="molecule type" value="Genomic_DNA"/>
</dbReference>
<evidence type="ECO:0000256" key="1">
    <source>
        <dbReference type="ARBA" id="ARBA00023125"/>
    </source>
</evidence>
<proteinExistence type="predicted"/>
<feature type="domain" description="Core-binding (CB)" evidence="3">
    <location>
        <begin position="64"/>
        <end position="142"/>
    </location>
</feature>
<feature type="non-terminal residue" evidence="4">
    <location>
        <position position="177"/>
    </location>
</feature>
<evidence type="ECO:0000256" key="2">
    <source>
        <dbReference type="PROSITE-ProRule" id="PRU01248"/>
    </source>
</evidence>
<dbReference type="InterPro" id="IPR044068">
    <property type="entry name" value="CB"/>
</dbReference>
<keyword evidence="5" id="KW-1185">Reference proteome</keyword>
<protein>
    <submittedName>
        <fullName evidence="4">Site-specific integrase</fullName>
    </submittedName>
</protein>
<dbReference type="InterPro" id="IPR011010">
    <property type="entry name" value="DNA_brk_join_enz"/>
</dbReference>
<dbReference type="SUPFAM" id="SSF56349">
    <property type="entry name" value="DNA breaking-rejoining enzymes"/>
    <property type="match status" value="1"/>
</dbReference>
<sequence>MFYKKLDNGKYRYFEKFFDQTQDKWRQVTVTLNSKSRVAQAEAKNRLALKIEEKLRQGSFKEVPTVQTVFEEWRKIRDEELKASSVHTETWAFRKFLDNFGGRKISEVKGNEIQQFILDLNLAPTTRVLRRTYYNLLFTYAQNVGYIEHNPMAQVVLPKVKRTLEDIKKKQNDFLDR</sequence>
<dbReference type="InterPro" id="IPR010998">
    <property type="entry name" value="Integrase_recombinase_N"/>
</dbReference>
<organism evidence="4 5">
    <name type="scientific">Lactococcus ileimucosae</name>
    <dbReference type="NCBI Taxonomy" id="2941329"/>
    <lineage>
        <taxon>Bacteria</taxon>
        <taxon>Bacillati</taxon>
        <taxon>Bacillota</taxon>
        <taxon>Bacilli</taxon>
        <taxon>Lactobacillales</taxon>
        <taxon>Streptococcaceae</taxon>
        <taxon>Lactococcus</taxon>
    </lineage>
</organism>
<accession>A0ABV4D9K9</accession>
<dbReference type="PROSITE" id="PS51900">
    <property type="entry name" value="CB"/>
    <property type="match status" value="1"/>
</dbReference>
<name>A0ABV4D9K9_9LACT</name>
<dbReference type="Gene3D" id="1.10.150.130">
    <property type="match status" value="1"/>
</dbReference>
<gene>
    <name evidence="4" type="ORF">AALA52_10195</name>
</gene>
<keyword evidence="1 2" id="KW-0238">DNA-binding</keyword>
<evidence type="ECO:0000313" key="5">
    <source>
        <dbReference type="Proteomes" id="UP001565283"/>
    </source>
</evidence>
<evidence type="ECO:0000313" key="4">
    <source>
        <dbReference type="EMBL" id="MEY8444590.1"/>
    </source>
</evidence>
<dbReference type="Proteomes" id="UP001565283">
    <property type="component" value="Unassembled WGS sequence"/>
</dbReference>